<dbReference type="AlphaFoldDB" id="A0A177TW94"/>
<organism evidence="1 2">
    <name type="scientific">Tilletia indica</name>
    <dbReference type="NCBI Taxonomy" id="43049"/>
    <lineage>
        <taxon>Eukaryota</taxon>
        <taxon>Fungi</taxon>
        <taxon>Dikarya</taxon>
        <taxon>Basidiomycota</taxon>
        <taxon>Ustilaginomycotina</taxon>
        <taxon>Exobasidiomycetes</taxon>
        <taxon>Tilletiales</taxon>
        <taxon>Tilletiaceae</taxon>
        <taxon>Tilletia</taxon>
    </lineage>
</organism>
<evidence type="ECO:0000313" key="1">
    <source>
        <dbReference type="EMBL" id="KAE8244697.1"/>
    </source>
</evidence>
<keyword evidence="2" id="KW-1185">Reference proteome</keyword>
<dbReference type="EMBL" id="LWDF02000596">
    <property type="protein sequence ID" value="KAE8244697.1"/>
    <property type="molecule type" value="Genomic_DNA"/>
</dbReference>
<reference evidence="1" key="2">
    <citation type="journal article" date="2019" name="IMA Fungus">
        <title>Genome sequencing and comparison of five Tilletia species to identify candidate genes for the detection of regulated species infecting wheat.</title>
        <authorList>
            <person name="Nguyen H.D.T."/>
            <person name="Sultana T."/>
            <person name="Kesanakurti P."/>
            <person name="Hambleton S."/>
        </authorList>
    </citation>
    <scope>NUCLEOTIDE SEQUENCE</scope>
    <source>
        <strain evidence="1">DAOMC 236416</strain>
    </source>
</reference>
<dbReference type="Pfam" id="PF02992">
    <property type="entry name" value="Transposase_21"/>
    <property type="match status" value="1"/>
</dbReference>
<dbReference type="InterPro" id="IPR004242">
    <property type="entry name" value="Transposase_21"/>
</dbReference>
<evidence type="ECO:0008006" key="3">
    <source>
        <dbReference type="Google" id="ProtNLM"/>
    </source>
</evidence>
<gene>
    <name evidence="1" type="ORF">A4X13_0g6359</name>
</gene>
<evidence type="ECO:0000313" key="2">
    <source>
        <dbReference type="Proteomes" id="UP000077521"/>
    </source>
</evidence>
<comment type="caution">
    <text evidence="1">The sequence shown here is derived from an EMBL/GenBank/DDBJ whole genome shotgun (WGS) entry which is preliminary data.</text>
</comment>
<dbReference type="OrthoDB" id="2669721at2759"/>
<dbReference type="Proteomes" id="UP000077521">
    <property type="component" value="Unassembled WGS sequence"/>
</dbReference>
<protein>
    <recommendedName>
        <fullName evidence="3">Transposase family Tnp2 protein</fullName>
    </recommendedName>
</protein>
<sequence>MSNAFGNRRAVTCICYSRCRSHLGSPGVVVTVSTRDRHRQEDLDILHAGAFRGANAAALLRDSCANNFFAPTIVRPSDLLPPPQISPAAGGDVPHAPSDTRLLGAPVTQDEHQDEHHGMADAEQDHGMADVGHDGSLDGIEDDIAAIRIADGQDPRIDQASSFNADDFPVDDDVEGPEDVDSPDRPFDEEDAEDVESSVPAATIAEDTVAALGGMPSAVPELPAALSDAAILRSITRTLRSSLFRDPMNSYLWVDDQDQDELLRLSPPADLAASFTEDDLLTLDFYSAWIDAGSPESAYKRFADVHRKKGDAIHTLYHARRMFERCSEVHPITFDMCRSSCAAYTGPRSADLTCPLCGLNRFKDDGITPFKTYQYTPLLPRLQAYYSNTFWANQLRYRAERMDLARRAFDTEDGTPSRTHVFGDVTDGYVHTEPDRRSELQDPRDCVVLISTDGAQMLEGRRPSSAWVVLLQLVNLPPSFRFNPDHLHVSLLVPGPDNPVDLESFVWPLCAELAQLGLEGTPTWDASSSEWFRLRVHLGGVLGDQPASAKLSRLTGHSGVHGCRVCLIRGIRERRVPYFPLRILHGGLETNSGRCQYDPNALPIRTMASYAEAVQRLGRASATQRPVVQRDTGVVTLPLVAYSTLFNIPDFFPLDPFHLFNMNVPSLIWKTLNSPLAGEFGLEPAQRIDFGTFIGTNKCNYPTHFSSRAPRDISQYGNSNYRMVEWGSVFHHFLPAFLHSIGAPQDVRDMLDDFLIAVDMAMCRHGLSVDQIGEVKRLFVSFVMAWERLYVSEDAALSRATLSVHHLLHVSEQIFMLGSIRATSQATCERYMGILKKGLSAFRFPYASMTIRSIHRTQATISKIRLGVKLGALRTSPPTPEFSIYLTSGHHDLTRLQKDRLRELVRGLVPGPDAVAEYGRFVTPSGIDIRGLRATQPDTRSSSVVKYRTTGGDVRVGRVVHFQAVFRGRGLAGYAFLQLFHIQEQSRTVTVGHWVSQWVLVPCDLLVEVVAALDLGHNTVYIVSRSAWQHAVEEQGIGPDED</sequence>
<accession>A0A177TW94</accession>
<name>A0A177TW94_9BASI</name>
<proteinExistence type="predicted"/>
<reference evidence="1" key="1">
    <citation type="submission" date="2016-04" db="EMBL/GenBank/DDBJ databases">
        <authorList>
            <person name="Nguyen H.D."/>
            <person name="Samba Siva P."/>
            <person name="Cullis J."/>
            <person name="Levesque C.A."/>
            <person name="Hambleton S."/>
        </authorList>
    </citation>
    <scope>NUCLEOTIDE SEQUENCE</scope>
    <source>
        <strain evidence="1">DAOMC 236416</strain>
    </source>
</reference>